<protein>
    <recommendedName>
        <fullName evidence="3">DUF2974 domain-containing protein</fullName>
    </recommendedName>
</protein>
<dbReference type="Proteomes" id="UP001523392">
    <property type="component" value="Unassembled WGS sequence"/>
</dbReference>
<dbReference type="Pfam" id="PF26363">
    <property type="entry name" value="Phospholipase-like"/>
    <property type="match status" value="1"/>
</dbReference>
<accession>A0ABT1D1C7</accession>
<comment type="caution">
    <text evidence="1">The sequence shown here is derived from an EMBL/GenBank/DDBJ whole genome shotgun (WGS) entry which is preliminary data.</text>
</comment>
<gene>
    <name evidence="1" type="ORF">JYK14_02870</name>
</gene>
<sequence>MSIATDAQLAQLSSAAYSDTALGLPPGFTPLAIDSLPIDPATGASFANGIFHNGNAAALVTSAELDGQTSLVVAFRGSDDGIDSQHSLSGINQDYALFAPLVAAVDAAAASGLYDQVVVTGHSMGGAMAQLYMAEHPDQPGGVAHDAVTFGSPGAVLPPGGDARPINYVVADDPAVFLGAHRAEIGEVLRADNHLAEAAATRIAEEMPGLTKEAALATLGTLTVNYENRGDIVLLPTAEGELSPAADVAALAQLDPARHDIDTYIAGMQVAAAGGGTILVPTAPQDNPGLAFLRDVYNSDPPPPSAEAAGAVWEQVLQGWADDLRDDVLPGLNDAFTTVRDGLAGIGQDLHLI</sequence>
<evidence type="ECO:0000313" key="2">
    <source>
        <dbReference type="Proteomes" id="UP001523392"/>
    </source>
</evidence>
<proteinExistence type="predicted"/>
<evidence type="ECO:0008006" key="3">
    <source>
        <dbReference type="Google" id="ProtNLM"/>
    </source>
</evidence>
<dbReference type="EMBL" id="JAFIRR010000016">
    <property type="protein sequence ID" value="MCO6415120.1"/>
    <property type="molecule type" value="Genomic_DNA"/>
</dbReference>
<dbReference type="SUPFAM" id="SSF53474">
    <property type="entry name" value="alpha/beta-Hydrolases"/>
    <property type="match status" value="1"/>
</dbReference>
<keyword evidence="2" id="KW-1185">Reference proteome</keyword>
<reference evidence="1 2" key="1">
    <citation type="submission" date="2021-12" db="EMBL/GenBank/DDBJ databases">
        <title>Siccirubricoccus leaddurans sp. nov., a high concentration Zn2+ tolerance bacterium.</title>
        <authorList>
            <person name="Cao Y."/>
        </authorList>
    </citation>
    <scope>NUCLEOTIDE SEQUENCE [LARGE SCALE GENOMIC DNA]</scope>
    <source>
        <strain evidence="1 2">KC 17139</strain>
    </source>
</reference>
<organism evidence="1 2">
    <name type="scientific">Siccirubricoccus soli</name>
    <dbReference type="NCBI Taxonomy" id="2899147"/>
    <lineage>
        <taxon>Bacteria</taxon>
        <taxon>Pseudomonadati</taxon>
        <taxon>Pseudomonadota</taxon>
        <taxon>Alphaproteobacteria</taxon>
        <taxon>Acetobacterales</taxon>
        <taxon>Roseomonadaceae</taxon>
        <taxon>Siccirubricoccus</taxon>
    </lineage>
</organism>
<dbReference type="RefSeq" id="WP_252951728.1">
    <property type="nucleotide sequence ID" value="NZ_JAFIRR010000016.1"/>
</dbReference>
<dbReference type="Gene3D" id="3.40.50.1820">
    <property type="entry name" value="alpha/beta hydrolase"/>
    <property type="match status" value="1"/>
</dbReference>
<name>A0ABT1D1C7_9PROT</name>
<evidence type="ECO:0000313" key="1">
    <source>
        <dbReference type="EMBL" id="MCO6415120.1"/>
    </source>
</evidence>
<dbReference type="InterPro" id="IPR029058">
    <property type="entry name" value="AB_hydrolase_fold"/>
</dbReference>